<dbReference type="Pfam" id="PF12796">
    <property type="entry name" value="Ank_2"/>
    <property type="match status" value="1"/>
</dbReference>
<keyword evidence="2" id="KW-0040">ANK repeat</keyword>
<evidence type="ECO:0000256" key="1">
    <source>
        <dbReference type="ARBA" id="ARBA00022737"/>
    </source>
</evidence>
<dbReference type="RefSeq" id="WP_259524778.1">
    <property type="nucleotide sequence ID" value="NZ_JANLCK010000001.1"/>
</dbReference>
<feature type="repeat" description="ANK" evidence="2">
    <location>
        <begin position="41"/>
        <end position="73"/>
    </location>
</feature>
<dbReference type="PANTHER" id="PTHR24161">
    <property type="entry name" value="ANK_REP_REGION DOMAIN-CONTAINING PROTEIN-RELATED"/>
    <property type="match status" value="1"/>
</dbReference>
<keyword evidence="4" id="KW-1185">Reference proteome</keyword>
<feature type="repeat" description="ANK" evidence="2">
    <location>
        <begin position="107"/>
        <end position="139"/>
    </location>
</feature>
<dbReference type="EMBL" id="JANLCK010000001">
    <property type="protein sequence ID" value="MCS5724358.1"/>
    <property type="molecule type" value="Genomic_DNA"/>
</dbReference>
<name>A0AA42BVE5_9MICO</name>
<dbReference type="Gene3D" id="1.25.40.20">
    <property type="entry name" value="Ankyrin repeat-containing domain"/>
    <property type="match status" value="1"/>
</dbReference>
<dbReference type="SUPFAM" id="SSF48403">
    <property type="entry name" value="Ankyrin repeat"/>
    <property type="match status" value="1"/>
</dbReference>
<feature type="repeat" description="ANK" evidence="2">
    <location>
        <begin position="74"/>
        <end position="106"/>
    </location>
</feature>
<evidence type="ECO:0000313" key="3">
    <source>
        <dbReference type="EMBL" id="MCS5724358.1"/>
    </source>
</evidence>
<evidence type="ECO:0000256" key="2">
    <source>
        <dbReference type="PROSITE-ProRule" id="PRU00023"/>
    </source>
</evidence>
<dbReference type="InterPro" id="IPR036770">
    <property type="entry name" value="Ankyrin_rpt-contain_sf"/>
</dbReference>
<evidence type="ECO:0000313" key="4">
    <source>
        <dbReference type="Proteomes" id="UP001165587"/>
    </source>
</evidence>
<dbReference type="PROSITE" id="PS50297">
    <property type="entry name" value="ANK_REP_REGION"/>
    <property type="match status" value="2"/>
</dbReference>
<dbReference type="InterPro" id="IPR002110">
    <property type="entry name" value="Ankyrin_rpt"/>
</dbReference>
<protein>
    <submittedName>
        <fullName evidence="3">Ankyrin repeat domain-containing protein</fullName>
    </submittedName>
</protein>
<dbReference type="AlphaFoldDB" id="A0AA42BVE5"/>
<gene>
    <name evidence="3" type="ORF">N1028_00450</name>
</gene>
<comment type="caution">
    <text evidence="3">The sequence shown here is derived from an EMBL/GenBank/DDBJ whole genome shotgun (WGS) entry which is preliminary data.</text>
</comment>
<accession>A0AA42BVE5</accession>
<sequence>MGDKDGFPWELPDVIRAAYFGDLPALVRSLQRDDVNTSDGCGWTALHAAASMNHLAVVARLISAGADVNSRTSDGMTVLCNAASSASGSMIRLLIRAGAVVGAADASGTTPLHRAAEWDNLAAVRTLLRAGADLGALDDAQYSPLMRAAESGAAVVSAEGVRAYDRCPSHDAIVDLTLASLLASEFDHMSLAMELLSASQRIRRSMSP</sequence>
<dbReference type="PROSITE" id="PS50088">
    <property type="entry name" value="ANK_REPEAT"/>
    <property type="match status" value="3"/>
</dbReference>
<proteinExistence type="predicted"/>
<organism evidence="3 4">
    <name type="scientific">Herbiconiux oxytropis</name>
    <dbReference type="NCBI Taxonomy" id="2970915"/>
    <lineage>
        <taxon>Bacteria</taxon>
        <taxon>Bacillati</taxon>
        <taxon>Actinomycetota</taxon>
        <taxon>Actinomycetes</taxon>
        <taxon>Micrococcales</taxon>
        <taxon>Microbacteriaceae</taxon>
        <taxon>Herbiconiux</taxon>
    </lineage>
</organism>
<keyword evidence="1" id="KW-0677">Repeat</keyword>
<dbReference type="SMART" id="SM00248">
    <property type="entry name" value="ANK"/>
    <property type="match status" value="3"/>
</dbReference>
<dbReference type="PANTHER" id="PTHR24161:SF85">
    <property type="entry name" value="PALMITOYLTRANSFERASE HIP14"/>
    <property type="match status" value="1"/>
</dbReference>
<dbReference type="Proteomes" id="UP001165587">
    <property type="component" value="Unassembled WGS sequence"/>
</dbReference>
<reference evidence="3" key="1">
    <citation type="submission" date="2022-08" db="EMBL/GenBank/DDBJ databases">
        <authorList>
            <person name="Deng Y."/>
            <person name="Han X.-F."/>
            <person name="Zhang Y.-Q."/>
        </authorList>
    </citation>
    <scope>NUCLEOTIDE SEQUENCE</scope>
    <source>
        <strain evidence="3">CPCC 203407</strain>
    </source>
</reference>
<dbReference type="PRINTS" id="PR01415">
    <property type="entry name" value="ANKYRIN"/>
</dbReference>